<dbReference type="InterPro" id="IPR036249">
    <property type="entry name" value="Thioredoxin-like_sf"/>
</dbReference>
<dbReference type="Pfam" id="PF00578">
    <property type="entry name" value="AhpC-TSA"/>
    <property type="match status" value="1"/>
</dbReference>
<dbReference type="GO" id="GO:0016209">
    <property type="term" value="F:antioxidant activity"/>
    <property type="evidence" value="ECO:0007669"/>
    <property type="project" value="InterPro"/>
</dbReference>
<dbReference type="PANTHER" id="PTHR43640">
    <property type="entry name" value="OS07G0260300 PROTEIN"/>
    <property type="match status" value="1"/>
</dbReference>
<accession>A0A090Q5F4</accession>
<dbReference type="GO" id="GO:0016491">
    <property type="term" value="F:oxidoreductase activity"/>
    <property type="evidence" value="ECO:0007669"/>
    <property type="project" value="InterPro"/>
</dbReference>
<gene>
    <name evidence="2" type="ORF">JCM19294_879</name>
</gene>
<dbReference type="SUPFAM" id="SSF52833">
    <property type="entry name" value="Thioredoxin-like"/>
    <property type="match status" value="1"/>
</dbReference>
<dbReference type="eggNOG" id="COG0526">
    <property type="taxonomic scope" value="Bacteria"/>
</dbReference>
<proteinExistence type="predicted"/>
<dbReference type="STRING" id="319236.BST91_06795"/>
<feature type="domain" description="Thioredoxin" evidence="1">
    <location>
        <begin position="28"/>
        <end position="185"/>
    </location>
</feature>
<dbReference type="Proteomes" id="UP000029221">
    <property type="component" value="Unassembled WGS sequence"/>
</dbReference>
<dbReference type="PROSITE" id="PS51352">
    <property type="entry name" value="THIOREDOXIN_2"/>
    <property type="match status" value="1"/>
</dbReference>
<sequence length="202" mass="22723">MAVVITSGVIDTKVMGYDVAATIQESGYKVGDVATDFSLKNIDGKMVSLSDYKQAKGFIVIFTCNHCPYSVAYEDRIIAIDKKYKELGYPVIAINPNDTETYPADSYENMIVRAREKGFTFPYLFDEGQKIYPQYGATKTPHVYLLKKEGPRNVVRYIGAIDDNHKDASKVKNHFLEDALQALLHNKKIENTYTRAIGCSIK</sequence>
<reference evidence="2" key="1">
    <citation type="journal article" date="2014" name="Genome Announc.">
        <title>Draft Genome Sequences of Marine Flavobacterium Nonlabens Strains NR17, NR24, NR27, NR32, NR33, and Ara13.</title>
        <authorList>
            <person name="Nakanishi M."/>
            <person name="Meirelles P."/>
            <person name="Suzuki R."/>
            <person name="Takatani N."/>
            <person name="Mino S."/>
            <person name="Suda W."/>
            <person name="Oshima K."/>
            <person name="Hattori M."/>
            <person name="Ohkuma M."/>
            <person name="Hosokawa M."/>
            <person name="Miyashita K."/>
            <person name="Thompson F.L."/>
            <person name="Niwa A."/>
            <person name="Sawabe T."/>
            <person name="Sawabe T."/>
        </authorList>
    </citation>
    <scope>NUCLEOTIDE SEQUENCE [LARGE SCALE GENOMIC DNA]</scope>
    <source>
        <strain evidence="2">JCM 19294</strain>
    </source>
</reference>
<evidence type="ECO:0000313" key="3">
    <source>
        <dbReference type="Proteomes" id="UP000029221"/>
    </source>
</evidence>
<protein>
    <submittedName>
        <fullName evidence="2">PPO candidate 1</fullName>
    </submittedName>
</protein>
<dbReference type="AlphaFoldDB" id="A0A090Q5F4"/>
<dbReference type="CDD" id="cd02969">
    <property type="entry name" value="PRX_like1"/>
    <property type="match status" value="1"/>
</dbReference>
<dbReference type="InterPro" id="IPR013766">
    <property type="entry name" value="Thioredoxin_domain"/>
</dbReference>
<dbReference type="InterPro" id="IPR047262">
    <property type="entry name" value="PRX-like1"/>
</dbReference>
<evidence type="ECO:0000259" key="1">
    <source>
        <dbReference type="PROSITE" id="PS51352"/>
    </source>
</evidence>
<dbReference type="Gene3D" id="3.40.30.10">
    <property type="entry name" value="Glutaredoxin"/>
    <property type="match status" value="1"/>
</dbReference>
<dbReference type="PANTHER" id="PTHR43640:SF1">
    <property type="entry name" value="THIOREDOXIN-DEPENDENT PEROXIREDOXIN"/>
    <property type="match status" value="1"/>
</dbReference>
<keyword evidence="3" id="KW-1185">Reference proteome</keyword>
<dbReference type="InterPro" id="IPR000866">
    <property type="entry name" value="AhpC/TSA"/>
</dbReference>
<name>A0A090Q5F4_9FLAO</name>
<organism evidence="2 3">
    <name type="scientific">Nonlabens tegetincola</name>
    <dbReference type="NCBI Taxonomy" id="323273"/>
    <lineage>
        <taxon>Bacteria</taxon>
        <taxon>Pseudomonadati</taxon>
        <taxon>Bacteroidota</taxon>
        <taxon>Flavobacteriia</taxon>
        <taxon>Flavobacteriales</taxon>
        <taxon>Flavobacteriaceae</taxon>
        <taxon>Nonlabens</taxon>
    </lineage>
</organism>
<evidence type="ECO:0000313" key="2">
    <source>
        <dbReference type="EMBL" id="GAK98245.1"/>
    </source>
</evidence>
<dbReference type="EMBL" id="BBML01000010">
    <property type="protein sequence ID" value="GAK98245.1"/>
    <property type="molecule type" value="Genomic_DNA"/>
</dbReference>
<comment type="caution">
    <text evidence="2">The sequence shown here is derived from an EMBL/GenBank/DDBJ whole genome shotgun (WGS) entry which is preliminary data.</text>
</comment>